<sequence length="107" mass="12242">MKGLLGLPRETKYHQPFPTQDNTICARLRRVFKGPPKPPPQPKYRDEKKYHHKPTHSASSFLKTTTTPAMVAAHVNQQREPQSDDIRVFEATTPISREHTPPPHSLI</sequence>
<feature type="region of interest" description="Disordered" evidence="1">
    <location>
        <begin position="76"/>
        <end position="107"/>
    </location>
</feature>
<evidence type="ECO:0000313" key="2">
    <source>
        <dbReference type="EMBL" id="KAL2063292.1"/>
    </source>
</evidence>
<organism evidence="2 3">
    <name type="scientific">Oculimacula yallundae</name>
    <dbReference type="NCBI Taxonomy" id="86028"/>
    <lineage>
        <taxon>Eukaryota</taxon>
        <taxon>Fungi</taxon>
        <taxon>Dikarya</taxon>
        <taxon>Ascomycota</taxon>
        <taxon>Pezizomycotina</taxon>
        <taxon>Leotiomycetes</taxon>
        <taxon>Helotiales</taxon>
        <taxon>Ploettnerulaceae</taxon>
        <taxon>Oculimacula</taxon>
    </lineage>
</organism>
<accession>A0ABR4C084</accession>
<feature type="region of interest" description="Disordered" evidence="1">
    <location>
        <begin position="1"/>
        <end position="62"/>
    </location>
</feature>
<keyword evidence="3" id="KW-1185">Reference proteome</keyword>
<protein>
    <submittedName>
        <fullName evidence="2">Uncharacterized protein</fullName>
    </submittedName>
</protein>
<reference evidence="2 3" key="1">
    <citation type="journal article" date="2024" name="Commun. Biol.">
        <title>Comparative genomic analysis of thermophilic fungi reveals convergent evolutionary adaptations and gene losses.</title>
        <authorList>
            <person name="Steindorff A.S."/>
            <person name="Aguilar-Pontes M.V."/>
            <person name="Robinson A.J."/>
            <person name="Andreopoulos B."/>
            <person name="LaButti K."/>
            <person name="Kuo A."/>
            <person name="Mondo S."/>
            <person name="Riley R."/>
            <person name="Otillar R."/>
            <person name="Haridas S."/>
            <person name="Lipzen A."/>
            <person name="Grimwood J."/>
            <person name="Schmutz J."/>
            <person name="Clum A."/>
            <person name="Reid I.D."/>
            <person name="Moisan M.C."/>
            <person name="Butler G."/>
            <person name="Nguyen T.T.M."/>
            <person name="Dewar K."/>
            <person name="Conant G."/>
            <person name="Drula E."/>
            <person name="Henrissat B."/>
            <person name="Hansel C."/>
            <person name="Singer S."/>
            <person name="Hutchinson M.I."/>
            <person name="de Vries R.P."/>
            <person name="Natvig D.O."/>
            <person name="Powell A.J."/>
            <person name="Tsang A."/>
            <person name="Grigoriev I.V."/>
        </authorList>
    </citation>
    <scope>NUCLEOTIDE SEQUENCE [LARGE SCALE GENOMIC DNA]</scope>
    <source>
        <strain evidence="2 3">CBS 494.80</strain>
    </source>
</reference>
<feature type="non-terminal residue" evidence="2">
    <location>
        <position position="107"/>
    </location>
</feature>
<evidence type="ECO:0000313" key="3">
    <source>
        <dbReference type="Proteomes" id="UP001595075"/>
    </source>
</evidence>
<gene>
    <name evidence="2" type="ORF">VTL71DRAFT_5097</name>
</gene>
<evidence type="ECO:0000256" key="1">
    <source>
        <dbReference type="SAM" id="MobiDB-lite"/>
    </source>
</evidence>
<comment type="caution">
    <text evidence="2">The sequence shown here is derived from an EMBL/GenBank/DDBJ whole genome shotgun (WGS) entry which is preliminary data.</text>
</comment>
<dbReference type="Proteomes" id="UP001595075">
    <property type="component" value="Unassembled WGS sequence"/>
</dbReference>
<dbReference type="EMBL" id="JAZHXI010000015">
    <property type="protein sequence ID" value="KAL2063292.1"/>
    <property type="molecule type" value="Genomic_DNA"/>
</dbReference>
<proteinExistence type="predicted"/>
<name>A0ABR4C084_9HELO</name>